<dbReference type="Proteomes" id="UP000269669">
    <property type="component" value="Unassembled WGS sequence"/>
</dbReference>
<dbReference type="PRINTS" id="PR00738">
    <property type="entry name" value="GLHYDRLASE20"/>
</dbReference>
<organism evidence="8 9">
    <name type="scientific">Edaphobacter aggregans</name>
    <dbReference type="NCBI Taxonomy" id="570835"/>
    <lineage>
        <taxon>Bacteria</taxon>
        <taxon>Pseudomonadati</taxon>
        <taxon>Acidobacteriota</taxon>
        <taxon>Terriglobia</taxon>
        <taxon>Terriglobales</taxon>
        <taxon>Acidobacteriaceae</taxon>
        <taxon>Edaphobacter</taxon>
    </lineage>
</organism>
<keyword evidence="5" id="KW-0472">Membrane</keyword>
<dbReference type="InterPro" id="IPR025705">
    <property type="entry name" value="Beta_hexosaminidase_sua/sub"/>
</dbReference>
<feature type="transmembrane region" description="Helical" evidence="5">
    <location>
        <begin position="12"/>
        <end position="36"/>
    </location>
</feature>
<dbReference type="Pfam" id="PF02838">
    <property type="entry name" value="Glyco_hydro_20b"/>
    <property type="match status" value="1"/>
</dbReference>
<accession>A0A3R9P9E3</accession>
<dbReference type="Gene3D" id="3.20.20.80">
    <property type="entry name" value="Glycosidases"/>
    <property type="match status" value="1"/>
</dbReference>
<dbReference type="SUPFAM" id="SSF51445">
    <property type="entry name" value="(Trans)glycosidases"/>
    <property type="match status" value="1"/>
</dbReference>
<gene>
    <name evidence="8" type="ORF">EDE15_2069</name>
</gene>
<proteinExistence type="inferred from homology"/>
<evidence type="ECO:0000259" key="6">
    <source>
        <dbReference type="Pfam" id="PF00728"/>
    </source>
</evidence>
<dbReference type="InterPro" id="IPR029018">
    <property type="entry name" value="Hex-like_dom2"/>
</dbReference>
<sequence length="694" mass="75701">MHSSSPSSRPFFGSFFLARSFVAALGLLFAGTLYGYSAVDDQLTLMPAPASVHQGEGSFSLTPKLGVSYPHFHDARLEAGVERMLSRLQYVTGLPQSRSGKDVSAPGALIIDVKGAGQAVQSLDEDESYSLVVTASQVQLSAPTVVGALRGMETALQLIECKDAACQLPAVRIEDSPRFRWRGLMIDVSRHFEPISVIKRNIDGMAMVKLNVFHWHLSDDQGFRAESKRFPKLTGMGSGGQFYTQDEMRDVVAYARARGIRVVPEFDMPGHTTSWLIGYPEFASSAAPTELPVVFGIHDDSLDPTQESTYKFLDAFIGEMSEIFPDPYFHIGGDENTGKAWRGNPKIAAFMQAKGIKDTDALQAYFNQRLLPILTRHRKHMVGWDEVLTPGLPKDVMVQSWRGVASLAKGASQGYTGILSAPFYLDGMKTAEEHYLADPVPADTQLTPEQQALILGGEVCMWAEQLNERTVDSRIWPRTAAIAERFWSPADRRDVADMYRRLYSTSLQLEMAGLTHISGPQMARRSLAGSLHPVGLDTLATVIEPVSFHDRYKMQHTDATTPLDGLVDAVVPDPPSRHEIRTQVDALVGGGTAAKASGDALAVRFHAWQGAVPELTVLAGQSPRMPGAGTRVAQLDQLAKVGLSVVGYLQSGQKPPQGWSEQQLQIITDAEKPAGLVRFTFLPSLRALVVAAGK</sequence>
<dbReference type="PANTHER" id="PTHR22600:SF21">
    <property type="entry name" value="BETA-HEXOSAMINIDASE A"/>
    <property type="match status" value="1"/>
</dbReference>
<keyword evidence="2" id="KW-0378">Hydrolase</keyword>
<evidence type="ECO:0000256" key="2">
    <source>
        <dbReference type="ARBA" id="ARBA00022801"/>
    </source>
</evidence>
<feature type="domain" description="Beta-hexosaminidase bacterial type N-terminal" evidence="7">
    <location>
        <begin position="44"/>
        <end position="175"/>
    </location>
</feature>
<comment type="caution">
    <text evidence="8">The sequence shown here is derived from an EMBL/GenBank/DDBJ whole genome shotgun (WGS) entry which is preliminary data.</text>
</comment>
<dbReference type="InterPro" id="IPR015883">
    <property type="entry name" value="Glyco_hydro_20_cat"/>
</dbReference>
<evidence type="ECO:0000256" key="5">
    <source>
        <dbReference type="SAM" id="Phobius"/>
    </source>
</evidence>
<dbReference type="OrthoDB" id="1098018at2"/>
<evidence type="ECO:0000313" key="9">
    <source>
        <dbReference type="Proteomes" id="UP000269669"/>
    </source>
</evidence>
<name>A0A3R9P9E3_9BACT</name>
<keyword evidence="5" id="KW-0812">Transmembrane</keyword>
<keyword evidence="5" id="KW-1133">Transmembrane helix</keyword>
<evidence type="ECO:0000313" key="8">
    <source>
        <dbReference type="EMBL" id="RSL16550.1"/>
    </source>
</evidence>
<reference evidence="8 9" key="1">
    <citation type="submission" date="2018-12" db="EMBL/GenBank/DDBJ databases">
        <title>Sequencing of bacterial isolates from soil warming experiment in Harvard Forest, Massachusetts, USA.</title>
        <authorList>
            <person name="Deangelis K."/>
        </authorList>
    </citation>
    <scope>NUCLEOTIDE SEQUENCE [LARGE SCALE GENOMIC DNA]</scope>
    <source>
        <strain evidence="8 9">EB153</strain>
    </source>
</reference>
<dbReference type="PANTHER" id="PTHR22600">
    <property type="entry name" value="BETA-HEXOSAMINIDASE"/>
    <property type="match status" value="1"/>
</dbReference>
<dbReference type="InterPro" id="IPR017853">
    <property type="entry name" value="GH"/>
</dbReference>
<dbReference type="EMBL" id="RSDW01000001">
    <property type="protein sequence ID" value="RSL16550.1"/>
    <property type="molecule type" value="Genomic_DNA"/>
</dbReference>
<dbReference type="GO" id="GO:0030203">
    <property type="term" value="P:glycosaminoglycan metabolic process"/>
    <property type="evidence" value="ECO:0007669"/>
    <property type="project" value="TreeGrafter"/>
</dbReference>
<dbReference type="InterPro" id="IPR015882">
    <property type="entry name" value="HEX_bac_N"/>
</dbReference>
<keyword evidence="9" id="KW-1185">Reference proteome</keyword>
<evidence type="ECO:0000256" key="1">
    <source>
        <dbReference type="ARBA" id="ARBA00006285"/>
    </source>
</evidence>
<dbReference type="Pfam" id="PF00728">
    <property type="entry name" value="Glyco_hydro_20"/>
    <property type="match status" value="1"/>
</dbReference>
<evidence type="ECO:0000256" key="3">
    <source>
        <dbReference type="ARBA" id="ARBA00023295"/>
    </source>
</evidence>
<dbReference type="AlphaFoldDB" id="A0A3R9P9E3"/>
<feature type="domain" description="Glycoside hydrolase family 20 catalytic" evidence="6">
    <location>
        <begin position="179"/>
        <end position="489"/>
    </location>
</feature>
<protein>
    <submittedName>
        <fullName evidence="8">Hexosaminidase</fullName>
    </submittedName>
</protein>
<evidence type="ECO:0000256" key="4">
    <source>
        <dbReference type="PIRSR" id="PIRSR625705-1"/>
    </source>
</evidence>
<evidence type="ECO:0000259" key="7">
    <source>
        <dbReference type="Pfam" id="PF02838"/>
    </source>
</evidence>
<comment type="similarity">
    <text evidence="1">Belongs to the glycosyl hydrolase 20 family.</text>
</comment>
<dbReference type="GO" id="GO:0006689">
    <property type="term" value="P:ganglioside catabolic process"/>
    <property type="evidence" value="ECO:0007669"/>
    <property type="project" value="TreeGrafter"/>
</dbReference>
<dbReference type="Gene3D" id="3.30.379.10">
    <property type="entry name" value="Chitobiase/beta-hexosaminidase domain 2-like"/>
    <property type="match status" value="1"/>
</dbReference>
<dbReference type="SUPFAM" id="SSF55545">
    <property type="entry name" value="beta-N-acetylhexosaminidase-like domain"/>
    <property type="match status" value="1"/>
</dbReference>
<dbReference type="GO" id="GO:0004563">
    <property type="term" value="F:beta-N-acetylhexosaminidase activity"/>
    <property type="evidence" value="ECO:0007669"/>
    <property type="project" value="InterPro"/>
</dbReference>
<dbReference type="GO" id="GO:0005764">
    <property type="term" value="C:lysosome"/>
    <property type="evidence" value="ECO:0007669"/>
    <property type="project" value="TreeGrafter"/>
</dbReference>
<keyword evidence="3" id="KW-0326">Glycosidase</keyword>
<feature type="active site" description="Proton donor" evidence="4">
    <location>
        <position position="335"/>
    </location>
</feature>
<dbReference type="GO" id="GO:0005975">
    <property type="term" value="P:carbohydrate metabolic process"/>
    <property type="evidence" value="ECO:0007669"/>
    <property type="project" value="InterPro"/>
</dbReference>
<dbReference type="GO" id="GO:0016020">
    <property type="term" value="C:membrane"/>
    <property type="evidence" value="ECO:0007669"/>
    <property type="project" value="TreeGrafter"/>
</dbReference>